<dbReference type="Gene3D" id="3.40.50.720">
    <property type="entry name" value="NAD(P)-binding Rossmann-like Domain"/>
    <property type="match status" value="1"/>
</dbReference>
<dbReference type="Pfam" id="PF00725">
    <property type="entry name" value="3HCDH"/>
    <property type="match status" value="1"/>
</dbReference>
<evidence type="ECO:0000256" key="3">
    <source>
        <dbReference type="ARBA" id="ARBA00022963"/>
    </source>
</evidence>
<reference evidence="11 12" key="1">
    <citation type="submission" date="2017-05" db="EMBL/GenBank/DDBJ databases">
        <authorList>
            <person name="Song R."/>
            <person name="Chenine A.L."/>
            <person name="Ruprecht R.M."/>
        </authorList>
    </citation>
    <scope>NUCLEOTIDE SEQUENCE [LARGE SCALE GENOMIC DNA]</scope>
    <source>
        <strain evidence="11 12">DSM 26136</strain>
    </source>
</reference>
<dbReference type="UniPathway" id="UPA00659"/>
<dbReference type="Gene3D" id="3.90.226.10">
    <property type="entry name" value="2-enoyl-CoA Hydratase, Chain A, domain 1"/>
    <property type="match status" value="1"/>
</dbReference>
<keyword evidence="12" id="KW-1185">Reference proteome</keyword>
<keyword evidence="2" id="KW-0276">Fatty acid metabolism</keyword>
<dbReference type="InterPro" id="IPR006108">
    <property type="entry name" value="3HC_DH_C"/>
</dbReference>
<organism evidence="11 12">
    <name type="scientific">Comamonas serinivorans</name>
    <dbReference type="NCBI Taxonomy" id="1082851"/>
    <lineage>
        <taxon>Bacteria</taxon>
        <taxon>Pseudomonadati</taxon>
        <taxon>Pseudomonadota</taxon>
        <taxon>Betaproteobacteria</taxon>
        <taxon>Burkholderiales</taxon>
        <taxon>Comamonadaceae</taxon>
        <taxon>Comamonas</taxon>
    </lineage>
</organism>
<dbReference type="SUPFAM" id="SSF48179">
    <property type="entry name" value="6-phosphogluconate dehydrogenase C-terminal domain-like"/>
    <property type="match status" value="2"/>
</dbReference>
<dbReference type="RefSeq" id="WP_087283355.1">
    <property type="nucleotide sequence ID" value="NZ_CP021455.1"/>
</dbReference>
<dbReference type="CDD" id="cd06558">
    <property type="entry name" value="crotonase-like"/>
    <property type="match status" value="1"/>
</dbReference>
<keyword evidence="4" id="KW-0560">Oxidoreductase</keyword>
<dbReference type="SUPFAM" id="SSF52096">
    <property type="entry name" value="ClpP/crotonase"/>
    <property type="match status" value="1"/>
</dbReference>
<dbReference type="Proteomes" id="UP000196138">
    <property type="component" value="Chromosome"/>
</dbReference>
<keyword evidence="5" id="KW-0520">NAD</keyword>
<accession>A0A1Y0ESW3</accession>
<dbReference type="OrthoDB" id="5287258at2"/>
<keyword evidence="3" id="KW-0442">Lipid degradation</keyword>
<protein>
    <submittedName>
        <fullName evidence="11">3-hydroxyacyl-CoA dehydrogenase</fullName>
    </submittedName>
</protein>
<dbReference type="GO" id="GO:0003857">
    <property type="term" value="F:(3S)-3-hydroxyacyl-CoA dehydrogenase (NAD+) activity"/>
    <property type="evidence" value="ECO:0007669"/>
    <property type="project" value="UniProtKB-EC"/>
</dbReference>
<dbReference type="Gene3D" id="1.10.1040.50">
    <property type="match status" value="1"/>
</dbReference>
<comment type="catalytic activity">
    <reaction evidence="7">
        <text>a (3S)-3-hydroxyacyl-CoA + NAD(+) = a 3-oxoacyl-CoA + NADH + H(+)</text>
        <dbReference type="Rhea" id="RHEA:22432"/>
        <dbReference type="ChEBI" id="CHEBI:15378"/>
        <dbReference type="ChEBI" id="CHEBI:57318"/>
        <dbReference type="ChEBI" id="CHEBI:57540"/>
        <dbReference type="ChEBI" id="CHEBI:57945"/>
        <dbReference type="ChEBI" id="CHEBI:90726"/>
        <dbReference type="EC" id="1.1.1.35"/>
    </reaction>
</comment>
<name>A0A1Y0ESW3_9BURK</name>
<feature type="region of interest" description="Disordered" evidence="8">
    <location>
        <begin position="45"/>
        <end position="71"/>
    </location>
</feature>
<dbReference type="SUPFAM" id="SSF51735">
    <property type="entry name" value="NAD(P)-binding Rossmann-fold domains"/>
    <property type="match status" value="1"/>
</dbReference>
<dbReference type="KEGG" id="cser:CCO03_18035"/>
<evidence type="ECO:0000256" key="1">
    <source>
        <dbReference type="ARBA" id="ARBA00005005"/>
    </source>
</evidence>
<dbReference type="GO" id="GO:0070403">
    <property type="term" value="F:NAD+ binding"/>
    <property type="evidence" value="ECO:0007669"/>
    <property type="project" value="InterPro"/>
</dbReference>
<evidence type="ECO:0000256" key="7">
    <source>
        <dbReference type="ARBA" id="ARBA00049556"/>
    </source>
</evidence>
<dbReference type="Pfam" id="PF02737">
    <property type="entry name" value="3HCDH_N"/>
    <property type="match status" value="1"/>
</dbReference>
<dbReference type="GO" id="GO:0006635">
    <property type="term" value="P:fatty acid beta-oxidation"/>
    <property type="evidence" value="ECO:0007669"/>
    <property type="project" value="UniProtKB-UniPathway"/>
</dbReference>
<evidence type="ECO:0000256" key="6">
    <source>
        <dbReference type="ARBA" id="ARBA00023098"/>
    </source>
</evidence>
<feature type="domain" description="3-hydroxyacyl-CoA dehydrogenase C-terminal" evidence="9">
    <location>
        <begin position="221"/>
        <end position="322"/>
    </location>
</feature>
<dbReference type="PANTHER" id="PTHR48075">
    <property type="entry name" value="3-HYDROXYACYL-COA DEHYDROGENASE FAMILY PROTEIN"/>
    <property type="match status" value="1"/>
</dbReference>
<keyword evidence="6" id="KW-0443">Lipid metabolism</keyword>
<gene>
    <name evidence="11" type="ORF">CCO03_18035</name>
</gene>
<evidence type="ECO:0000256" key="5">
    <source>
        <dbReference type="ARBA" id="ARBA00023027"/>
    </source>
</evidence>
<evidence type="ECO:0000256" key="8">
    <source>
        <dbReference type="SAM" id="MobiDB-lite"/>
    </source>
</evidence>
<feature type="domain" description="3-hydroxyacyl-CoA dehydrogenase NAD binding" evidence="10">
    <location>
        <begin position="95"/>
        <end position="217"/>
    </location>
</feature>
<evidence type="ECO:0000256" key="4">
    <source>
        <dbReference type="ARBA" id="ARBA00023002"/>
    </source>
</evidence>
<dbReference type="Pfam" id="PF00378">
    <property type="entry name" value="ECH_1"/>
    <property type="match status" value="1"/>
</dbReference>
<dbReference type="InterPro" id="IPR001753">
    <property type="entry name" value="Enoyl-CoA_hydra/iso"/>
</dbReference>
<dbReference type="EMBL" id="CP021455">
    <property type="protein sequence ID" value="ARU06322.1"/>
    <property type="molecule type" value="Genomic_DNA"/>
</dbReference>
<dbReference type="InterPro" id="IPR029045">
    <property type="entry name" value="ClpP/crotonase-like_dom_sf"/>
</dbReference>
<evidence type="ECO:0000259" key="9">
    <source>
        <dbReference type="Pfam" id="PF00725"/>
    </source>
</evidence>
<sequence length="827" mass="88406">MSNRFPIRKVAVLGAGVMGAQIAAHLVNVQVPVILFDLKSVEGRPSGADAPTRPTASGSLPAGAHPGSGRPSAIAERAVANLAKLKPAPLGLASDAELIETANYDDDLKKLKGCDLIIEAIAERMDFKRDLYAKIAPQVAKHAILATNTSGLSIHALGEVLPEALKHRFCGVHFFNPPRYMRLLELIGTPDTDAAVLDTLEDFAIRTLGKGVVRAQDTPNFIANRVGTAGMLATVIEAEKAGLTLDVVDDLTGKRLGRAPSGTFRTIDVVGLDTVGHVIRTLQDNLNADTDSFYASYGTPAVLAKLIELGNLGQKTGAGFYKKAGRDILRFDARRGDYVPSGAKANEVYGRMLKRPAAERLKLLQASTGAEGRFLWAVLRNAFHYVAVHLKDIAESARDIDQAMRWGFAMQQGPFELWQEAGWLEVARLVQADIDAGRALSSEPLPDWVFSGPVAEAGGVHTAQGSWSAAKQRFVPRRELPVYQRQLVPELLLGEAPSTAGERGGHTLFEDATLRAWTPDGEVLVATLKTKMRVISPQAGEALSRALDLAEAEFNGLVIWPGSDPFSVGADLEAMLPGYVAGGADLVDAMQQELQQLFLRLRYAQVPTVAAVRGMALGGGCEMLVHCAKRVAALESYIGLVEVGVGLVPGGGGLTYIARRAFENAQTSTDKDLLHFLSEGFTAAAMAKVGTSALESRALGYLLPSDTIVANVDELLYVAIAEAKAMHAAGWRAPHKRLFAVGGRDAQATITGQLVNLRDGGFISQHDFDVARLIAGVVTGGDVDPGTRVSEEYLMTLERRAFGQLLGHPKTHARIMGMLATGKPVRN</sequence>
<evidence type="ECO:0000259" key="10">
    <source>
        <dbReference type="Pfam" id="PF02737"/>
    </source>
</evidence>
<evidence type="ECO:0000256" key="2">
    <source>
        <dbReference type="ARBA" id="ARBA00022832"/>
    </source>
</evidence>
<dbReference type="InterPro" id="IPR008927">
    <property type="entry name" value="6-PGluconate_DH-like_C_sf"/>
</dbReference>
<comment type="pathway">
    <text evidence="1">Lipid metabolism; fatty acid beta-oxidation.</text>
</comment>
<evidence type="ECO:0000313" key="12">
    <source>
        <dbReference type="Proteomes" id="UP000196138"/>
    </source>
</evidence>
<evidence type="ECO:0000313" key="11">
    <source>
        <dbReference type="EMBL" id="ARU06322.1"/>
    </source>
</evidence>
<dbReference type="InterPro" id="IPR036291">
    <property type="entry name" value="NAD(P)-bd_dom_sf"/>
</dbReference>
<proteinExistence type="predicted"/>
<dbReference type="PANTHER" id="PTHR48075:SF7">
    <property type="entry name" value="3-HYDROXYACYL-COA DEHYDROGENASE-RELATED"/>
    <property type="match status" value="1"/>
</dbReference>
<dbReference type="InterPro" id="IPR006176">
    <property type="entry name" value="3-OHacyl-CoA_DH_NAD-bd"/>
</dbReference>
<dbReference type="AlphaFoldDB" id="A0A1Y0ESW3"/>